<organism evidence="2 3">
    <name type="scientific">Apiospora phragmitis</name>
    <dbReference type="NCBI Taxonomy" id="2905665"/>
    <lineage>
        <taxon>Eukaryota</taxon>
        <taxon>Fungi</taxon>
        <taxon>Dikarya</taxon>
        <taxon>Ascomycota</taxon>
        <taxon>Pezizomycotina</taxon>
        <taxon>Sordariomycetes</taxon>
        <taxon>Xylariomycetidae</taxon>
        <taxon>Amphisphaeriales</taxon>
        <taxon>Apiosporaceae</taxon>
        <taxon>Apiospora</taxon>
    </lineage>
</organism>
<accession>A0ABR1T990</accession>
<comment type="caution">
    <text evidence="2">The sequence shown here is derived from an EMBL/GenBank/DDBJ whole genome shotgun (WGS) entry which is preliminary data.</text>
</comment>
<sequence>MAADKATPGFALFASLPPELRLLIWKEALAVDCVWVAIMTEPKTEHLDGTREARFRMRFMGPSPPHLVGQACHEARQTMKAVFGRPFRGPRGPKLIMGHDEEDMLPSSDNDQQKEGRDRYYWVNPATTVLVLPGPRDARRLLDGIAAEELGRVRHLSVFWAHWATVAALTARLRRDCPGLYTLIIEKGRLRYQKYPEHLRVPGARRGDRVPVCAAHLALG</sequence>
<reference evidence="2 3" key="1">
    <citation type="submission" date="2023-01" db="EMBL/GenBank/DDBJ databases">
        <title>Analysis of 21 Apiospora genomes using comparative genomics revels a genus with tremendous synthesis potential of carbohydrate active enzymes and secondary metabolites.</title>
        <authorList>
            <person name="Sorensen T."/>
        </authorList>
    </citation>
    <scope>NUCLEOTIDE SEQUENCE [LARGE SCALE GENOMIC DNA]</scope>
    <source>
        <strain evidence="2 3">CBS 135458</strain>
    </source>
</reference>
<dbReference type="GeneID" id="92098123"/>
<keyword evidence="3" id="KW-1185">Reference proteome</keyword>
<evidence type="ECO:0000259" key="1">
    <source>
        <dbReference type="Pfam" id="PF20150"/>
    </source>
</evidence>
<dbReference type="Proteomes" id="UP001480595">
    <property type="component" value="Unassembled WGS sequence"/>
</dbReference>
<dbReference type="InterPro" id="IPR045518">
    <property type="entry name" value="2EXR"/>
</dbReference>
<evidence type="ECO:0000313" key="3">
    <source>
        <dbReference type="Proteomes" id="UP001480595"/>
    </source>
</evidence>
<gene>
    <name evidence="2" type="ORF">PG994_013651</name>
</gene>
<dbReference type="EMBL" id="JAQQWL010000013">
    <property type="protein sequence ID" value="KAK8043168.1"/>
    <property type="molecule type" value="Genomic_DNA"/>
</dbReference>
<dbReference type="Pfam" id="PF20150">
    <property type="entry name" value="2EXR"/>
    <property type="match status" value="1"/>
</dbReference>
<name>A0ABR1T990_9PEZI</name>
<proteinExistence type="predicted"/>
<feature type="domain" description="2EXR" evidence="1">
    <location>
        <begin position="10"/>
        <end position="104"/>
    </location>
</feature>
<dbReference type="RefSeq" id="XP_066710021.1">
    <property type="nucleotide sequence ID" value="XM_066865060.1"/>
</dbReference>
<evidence type="ECO:0000313" key="2">
    <source>
        <dbReference type="EMBL" id="KAK8043168.1"/>
    </source>
</evidence>
<protein>
    <recommendedName>
        <fullName evidence="1">2EXR domain-containing protein</fullName>
    </recommendedName>
</protein>